<keyword evidence="1" id="KW-0812">Transmembrane</keyword>
<dbReference type="EMBL" id="JANCYU010000014">
    <property type="protein sequence ID" value="KAK4523334.1"/>
    <property type="molecule type" value="Genomic_DNA"/>
</dbReference>
<protein>
    <submittedName>
        <fullName evidence="3">Uncharacterized protein</fullName>
    </submittedName>
</protein>
<reference evidence="3 4" key="1">
    <citation type="submission" date="2022-07" db="EMBL/GenBank/DDBJ databases">
        <title>Genome-wide signatures of adaptation to extreme environments.</title>
        <authorList>
            <person name="Cho C.H."/>
            <person name="Yoon H.S."/>
        </authorList>
    </citation>
    <scope>NUCLEOTIDE SEQUENCE [LARGE SCALE GENOMIC DNA]</scope>
    <source>
        <strain evidence="3 4">108.79 E11</strain>
    </source>
</reference>
<evidence type="ECO:0000256" key="1">
    <source>
        <dbReference type="SAM" id="Phobius"/>
    </source>
</evidence>
<proteinExistence type="predicted"/>
<organism evidence="3 4">
    <name type="scientific">Galdieria yellowstonensis</name>
    <dbReference type="NCBI Taxonomy" id="3028027"/>
    <lineage>
        <taxon>Eukaryota</taxon>
        <taxon>Rhodophyta</taxon>
        <taxon>Bangiophyceae</taxon>
        <taxon>Galdieriales</taxon>
        <taxon>Galdieriaceae</taxon>
        <taxon>Galdieria</taxon>
    </lineage>
</organism>
<evidence type="ECO:0000313" key="4">
    <source>
        <dbReference type="Proteomes" id="UP001300502"/>
    </source>
</evidence>
<sequence length="441" mass="51840">MWNSYLRRRTVFVLSGISVVGVALLKFGVLKGDRKEENLPAAATLSENLDIQRIEETRKLLSRVPTSRLLDHLATVEFLLRWPRLATLYFETKSRRSQQVVEQDKKSLFLERPCFPQLFCLDTFVPQRRSSSLINHSLSDIVTWLHLFPSENITTCQYPTTFFYVHIQHFFSERLIFRLGKCLSLLEREKALPAPEVALSDYDRWRGMEPIPVVPNAELSSIEWQQFDRGILDIAKVCLYAFKNLSCAWIVDMSPRNINLATSPPYYQQQWNKAISYLYVHFTKYFEQQNGLWIAGVSDEWLDLDTFLETTRRYDVPCRLYYKDEWVYSDKTVQTLKIFQALEQNAIQLLILYLPHLWLSPVSSGVIHDPRILWQCSDLDQLGAAFVQRLGGNVLWFHAHHQKLSTLQSNTWRHWIFTSHHREAFQIERQLIKEQLTNLPL</sequence>
<feature type="transmembrane region" description="Helical" evidence="1">
    <location>
        <begin position="12"/>
        <end position="30"/>
    </location>
</feature>
<dbReference type="AlphaFoldDB" id="A0AAV9ICP4"/>
<name>A0AAV9ICP4_9RHOD</name>
<dbReference type="EMBL" id="JANCYU010000028">
    <property type="protein sequence ID" value="KAK4525083.1"/>
    <property type="molecule type" value="Genomic_DNA"/>
</dbReference>
<comment type="caution">
    <text evidence="3">The sequence shown here is derived from an EMBL/GenBank/DDBJ whole genome shotgun (WGS) entry which is preliminary data.</text>
</comment>
<dbReference type="Proteomes" id="UP001300502">
    <property type="component" value="Unassembled WGS sequence"/>
</dbReference>
<keyword evidence="1" id="KW-0472">Membrane</keyword>
<keyword evidence="1" id="KW-1133">Transmembrane helix</keyword>
<gene>
    <name evidence="2" type="ORF">GAYE_PCTG52G1228</name>
    <name evidence="3" type="ORF">GAYE_SCF08G2988</name>
</gene>
<accession>A0AAV9ICP4</accession>
<evidence type="ECO:0000313" key="3">
    <source>
        <dbReference type="EMBL" id="KAK4525083.1"/>
    </source>
</evidence>
<evidence type="ECO:0000313" key="2">
    <source>
        <dbReference type="EMBL" id="KAK4523334.1"/>
    </source>
</evidence>
<keyword evidence="4" id="KW-1185">Reference proteome</keyword>